<keyword evidence="3" id="KW-1003">Cell membrane</keyword>
<dbReference type="OrthoDB" id="9766104at2"/>
<organism evidence="10 11">
    <name type="scientific">Paenibacillus antarcticus</name>
    <dbReference type="NCBI Taxonomy" id="253703"/>
    <lineage>
        <taxon>Bacteria</taxon>
        <taxon>Bacillati</taxon>
        <taxon>Bacillota</taxon>
        <taxon>Bacilli</taxon>
        <taxon>Bacillales</taxon>
        <taxon>Paenibacillaceae</taxon>
        <taxon>Paenibacillus</taxon>
    </lineage>
</organism>
<dbReference type="InterPro" id="IPR003593">
    <property type="entry name" value="AAA+_ATPase"/>
</dbReference>
<accession>A0A168QMT2</accession>
<evidence type="ECO:0000313" key="11">
    <source>
        <dbReference type="Proteomes" id="UP000077355"/>
    </source>
</evidence>
<evidence type="ECO:0000259" key="9">
    <source>
        <dbReference type="PROSITE" id="PS50893"/>
    </source>
</evidence>
<feature type="domain" description="ABC transporter" evidence="9">
    <location>
        <begin position="254"/>
        <end position="498"/>
    </location>
</feature>
<feature type="domain" description="ABC transporter" evidence="9">
    <location>
        <begin position="3"/>
        <end position="238"/>
    </location>
</feature>
<dbReference type="Gene3D" id="3.40.50.300">
    <property type="entry name" value="P-loop containing nucleotide triphosphate hydrolases"/>
    <property type="match status" value="2"/>
</dbReference>
<evidence type="ECO:0000256" key="2">
    <source>
        <dbReference type="ARBA" id="ARBA00022448"/>
    </source>
</evidence>
<comment type="subcellular location">
    <subcellularLocation>
        <location evidence="1">Cell membrane</location>
        <topology evidence="1">Peripheral membrane protein</topology>
    </subcellularLocation>
</comment>
<dbReference type="PANTHER" id="PTHR43790:SF4">
    <property type="entry name" value="GUANOSINE IMPORT ATP-BINDING PROTEIN NUPO"/>
    <property type="match status" value="1"/>
</dbReference>
<dbReference type="GO" id="GO:0016887">
    <property type="term" value="F:ATP hydrolysis activity"/>
    <property type="evidence" value="ECO:0007669"/>
    <property type="project" value="InterPro"/>
</dbReference>
<evidence type="ECO:0000313" key="10">
    <source>
        <dbReference type="EMBL" id="OAB47969.1"/>
    </source>
</evidence>
<keyword evidence="5" id="KW-0547">Nucleotide-binding</keyword>
<dbReference type="Pfam" id="PF00005">
    <property type="entry name" value="ABC_tran"/>
    <property type="match status" value="2"/>
</dbReference>
<evidence type="ECO:0000256" key="1">
    <source>
        <dbReference type="ARBA" id="ARBA00004202"/>
    </source>
</evidence>
<dbReference type="PROSITE" id="PS50893">
    <property type="entry name" value="ABC_TRANSPORTER_2"/>
    <property type="match status" value="2"/>
</dbReference>
<dbReference type="InterPro" id="IPR003439">
    <property type="entry name" value="ABC_transporter-like_ATP-bd"/>
</dbReference>
<evidence type="ECO:0000256" key="5">
    <source>
        <dbReference type="ARBA" id="ARBA00022741"/>
    </source>
</evidence>
<dbReference type="AlphaFoldDB" id="A0A168QMT2"/>
<keyword evidence="4" id="KW-0677">Repeat</keyword>
<sequence>MLLQMENITKHYGNVTANQAVNFDLGEGEVHALVGENGAGKTTLMRILYGMEQPSSGSVKVKGNVVSFANPASAMASGIGMVHQHFMLFPSFTVAENIVIGREPTSGGVFDRKQAAALVEKLGEQYGMPVDPWAVVSECPMGMQQRVEILKVLYQGADIIILDEPTGALTPLEVKELLANIKSLALQGKSFIIITHKLHEVMEVADRITVLRDGRLTGTLAATDTDAEQLSRLMVGRELVSLEKQQLELGKAVLEVKGLGIRGPKGKGKALLKDIHLQVRAGEVVGIAGISGNGQSELIQAISGLRPVDEGTVQLAGVDIKGMAVRDIREHGLAHIPEDRYLWGAAKDATVLDNGLMGHHRSLQRKGLVKGKEARAKVSEWIRQFGIKAGSLDNKIQNLSGGNLQKLIAAREFAHDAHFLIAAEPTRGVDIGAMETIHTELIRKRDAGVGVLLVSSELTEILQLSDRIVVMYEGEIAGELSAKDATEEKISLLMSGGNRQT</sequence>
<reference evidence="10 11" key="1">
    <citation type="submission" date="2016-03" db="EMBL/GenBank/DDBJ databases">
        <title>Draft genome sequence of Paenibacillus antarcticus CECT 5836.</title>
        <authorList>
            <person name="Shin S.-K."/>
            <person name="Yi H."/>
        </authorList>
    </citation>
    <scope>NUCLEOTIDE SEQUENCE [LARGE SCALE GENOMIC DNA]</scope>
    <source>
        <strain evidence="10 11">CECT 5836</strain>
    </source>
</reference>
<dbReference type="EMBL" id="LVJI01000002">
    <property type="protein sequence ID" value="OAB47969.1"/>
    <property type="molecule type" value="Genomic_DNA"/>
</dbReference>
<evidence type="ECO:0000256" key="3">
    <source>
        <dbReference type="ARBA" id="ARBA00022475"/>
    </source>
</evidence>
<protein>
    <submittedName>
        <fullName evidence="10">ABC transporter ATP-binding protein</fullName>
    </submittedName>
</protein>
<dbReference type="SUPFAM" id="SSF52540">
    <property type="entry name" value="P-loop containing nucleoside triphosphate hydrolases"/>
    <property type="match status" value="2"/>
</dbReference>
<keyword evidence="11" id="KW-1185">Reference proteome</keyword>
<dbReference type="InterPro" id="IPR027417">
    <property type="entry name" value="P-loop_NTPase"/>
</dbReference>
<evidence type="ECO:0000256" key="8">
    <source>
        <dbReference type="ARBA" id="ARBA00023136"/>
    </source>
</evidence>
<dbReference type="GO" id="GO:0005886">
    <property type="term" value="C:plasma membrane"/>
    <property type="evidence" value="ECO:0007669"/>
    <property type="project" value="UniProtKB-SubCell"/>
</dbReference>
<dbReference type="RefSeq" id="WP_068646645.1">
    <property type="nucleotide sequence ID" value="NZ_CP043611.1"/>
</dbReference>
<dbReference type="CDD" id="cd03216">
    <property type="entry name" value="ABC_Carb_Monos_I"/>
    <property type="match status" value="1"/>
</dbReference>
<name>A0A168QMT2_9BACL</name>
<keyword evidence="7" id="KW-1278">Translocase</keyword>
<gene>
    <name evidence="10" type="ORF">PBAT_03590</name>
</gene>
<evidence type="ECO:0000256" key="6">
    <source>
        <dbReference type="ARBA" id="ARBA00022840"/>
    </source>
</evidence>
<keyword evidence="8" id="KW-0472">Membrane</keyword>
<dbReference type="InterPro" id="IPR050107">
    <property type="entry name" value="ABC_carbohydrate_import_ATPase"/>
</dbReference>
<dbReference type="FunFam" id="3.40.50.300:FF:000127">
    <property type="entry name" value="Ribose import ATP-binding protein RbsA"/>
    <property type="match status" value="1"/>
</dbReference>
<keyword evidence="2" id="KW-0813">Transport</keyword>
<comment type="caution">
    <text evidence="10">The sequence shown here is derived from an EMBL/GenBank/DDBJ whole genome shotgun (WGS) entry which is preliminary data.</text>
</comment>
<dbReference type="Proteomes" id="UP000077355">
    <property type="component" value="Unassembled WGS sequence"/>
</dbReference>
<dbReference type="CDD" id="cd03215">
    <property type="entry name" value="ABC_Carb_Monos_II"/>
    <property type="match status" value="1"/>
</dbReference>
<keyword evidence="6 10" id="KW-0067">ATP-binding</keyword>
<evidence type="ECO:0000256" key="4">
    <source>
        <dbReference type="ARBA" id="ARBA00022737"/>
    </source>
</evidence>
<proteinExistence type="predicted"/>
<dbReference type="PANTHER" id="PTHR43790">
    <property type="entry name" value="CARBOHYDRATE TRANSPORT ATP-BINDING PROTEIN MG119-RELATED"/>
    <property type="match status" value="1"/>
</dbReference>
<dbReference type="SMART" id="SM00382">
    <property type="entry name" value="AAA"/>
    <property type="match status" value="2"/>
</dbReference>
<evidence type="ECO:0000256" key="7">
    <source>
        <dbReference type="ARBA" id="ARBA00022967"/>
    </source>
</evidence>
<dbReference type="GO" id="GO:0005524">
    <property type="term" value="F:ATP binding"/>
    <property type="evidence" value="ECO:0007669"/>
    <property type="project" value="UniProtKB-KW"/>
</dbReference>